<dbReference type="EMBL" id="FOJW01000009">
    <property type="protein sequence ID" value="SFB20030.1"/>
    <property type="molecule type" value="Genomic_DNA"/>
</dbReference>
<sequence>MDFETAVEWAETLKTRKRKLDDYQETILDWLKEHPDLSASQISDWLEERCGYREIGESTVRTYIKELREKYHIPKALNKRHFEAL</sequence>
<protein>
    <submittedName>
        <fullName evidence="1">Uncharacterized protein</fullName>
    </submittedName>
</protein>
<dbReference type="SUPFAM" id="SSF46785">
    <property type="entry name" value="Winged helix' DNA-binding domain"/>
    <property type="match status" value="1"/>
</dbReference>
<proteinExistence type="predicted"/>
<dbReference type="Proteomes" id="UP000198642">
    <property type="component" value="Unassembled WGS sequence"/>
</dbReference>
<dbReference type="STRING" id="237679.SAMN04488072_109135"/>
<keyword evidence="2" id="KW-1185">Reference proteome</keyword>
<reference evidence="1 2" key="1">
    <citation type="submission" date="2016-10" db="EMBL/GenBank/DDBJ databases">
        <authorList>
            <person name="de Groot N.N."/>
        </authorList>
    </citation>
    <scope>NUCLEOTIDE SEQUENCE [LARGE SCALE GENOMIC DNA]</scope>
    <source>
        <strain evidence="1 2">CGMCC 1.3702</strain>
    </source>
</reference>
<organism evidence="1 2">
    <name type="scientific">Lentibacillus halodurans</name>
    <dbReference type="NCBI Taxonomy" id="237679"/>
    <lineage>
        <taxon>Bacteria</taxon>
        <taxon>Bacillati</taxon>
        <taxon>Bacillota</taxon>
        <taxon>Bacilli</taxon>
        <taxon>Bacillales</taxon>
        <taxon>Bacillaceae</taxon>
        <taxon>Lentibacillus</taxon>
    </lineage>
</organism>
<dbReference type="RefSeq" id="WP_244535751.1">
    <property type="nucleotide sequence ID" value="NZ_FOJW01000009.1"/>
</dbReference>
<dbReference type="InterPro" id="IPR036390">
    <property type="entry name" value="WH_DNA-bd_sf"/>
</dbReference>
<evidence type="ECO:0000313" key="1">
    <source>
        <dbReference type="EMBL" id="SFB20030.1"/>
    </source>
</evidence>
<accession>A0A1I0Z613</accession>
<gene>
    <name evidence="1" type="ORF">SAMN04488072_109135</name>
</gene>
<dbReference type="AlphaFoldDB" id="A0A1I0Z613"/>
<evidence type="ECO:0000313" key="2">
    <source>
        <dbReference type="Proteomes" id="UP000198642"/>
    </source>
</evidence>
<name>A0A1I0Z613_9BACI</name>